<proteinExistence type="predicted"/>
<dbReference type="InterPro" id="IPR000184">
    <property type="entry name" value="Bac_surfAg_D15"/>
</dbReference>
<gene>
    <name evidence="5" type="ORF">VSU01S_29260</name>
</gene>
<dbReference type="AlphaFoldDB" id="A0A511QTL9"/>
<evidence type="ECO:0000313" key="5">
    <source>
        <dbReference type="EMBL" id="GEM80681.1"/>
    </source>
</evidence>
<keyword evidence="2" id="KW-0472">Membrane</keyword>
<keyword evidence="6" id="KW-1185">Reference proteome</keyword>
<protein>
    <recommendedName>
        <fullName evidence="4">Bacterial surface antigen (D15) domain-containing protein</fullName>
    </recommendedName>
</protein>
<evidence type="ECO:0000259" key="4">
    <source>
        <dbReference type="Pfam" id="PF01103"/>
    </source>
</evidence>
<dbReference type="Proteomes" id="UP000321113">
    <property type="component" value="Unassembled WGS sequence"/>
</dbReference>
<evidence type="ECO:0000256" key="3">
    <source>
        <dbReference type="SAM" id="SignalP"/>
    </source>
</evidence>
<feature type="signal peptide" evidence="3">
    <location>
        <begin position="1"/>
        <end position="22"/>
    </location>
</feature>
<keyword evidence="3" id="KW-0732">Signal</keyword>
<sequence>MKRCPNPIAVLLLSSAPLCVFAEGNDLTNKGTGWVTDLLEFFGSSNEVDLSDGMDWGVLPGPFANPEQGVGIGVAAVGLYAPQGLETGNQLSTLTLSGYVSSEGTYGIGVDNTTFLNQNQWKLGLIGRLSQTPSKYWGVGKDAAEQDGNETEHEALYLRLEPTVSYQFVDGYFIKTGIDATFLYHQESDGSALTPEQLEDTTNLGIILALEYDTRDYETNPYSGRLVSFEHRWYVKTFGGDYDYEELTINYREYVNVYDDNILAFDYFVQGLSNDEDLPWFAMSKLGGDDRMRGYYSGRYRDRYQMAAQLEYRHKFNERHGAVIWGGAGNIAPHFEGLFEDSWLPTYGVGYRFAFKPRVNVRLDLGFGDETTVYFNIHEAF</sequence>
<feature type="chain" id="PRO_5021732692" description="Bacterial surface antigen (D15) domain-containing protein" evidence="3">
    <location>
        <begin position="23"/>
        <end position="381"/>
    </location>
</feature>
<comment type="caution">
    <text evidence="5">The sequence shown here is derived from an EMBL/GenBank/DDBJ whole genome shotgun (WGS) entry which is preliminary data.</text>
</comment>
<dbReference type="GO" id="GO:0019867">
    <property type="term" value="C:outer membrane"/>
    <property type="evidence" value="ECO:0007669"/>
    <property type="project" value="InterPro"/>
</dbReference>
<dbReference type="RefSeq" id="WP_119010434.1">
    <property type="nucleotide sequence ID" value="NZ_BJXK01000012.1"/>
</dbReference>
<evidence type="ECO:0000313" key="6">
    <source>
        <dbReference type="Proteomes" id="UP000321113"/>
    </source>
</evidence>
<dbReference type="OrthoDB" id="9771071at2"/>
<accession>A0A511QTL9</accession>
<dbReference type="Gene3D" id="2.40.160.50">
    <property type="entry name" value="membrane protein fhac: a member of the omp85/tpsb transporter family"/>
    <property type="match status" value="1"/>
</dbReference>
<comment type="subcellular location">
    <subcellularLocation>
        <location evidence="1">Membrane</location>
    </subcellularLocation>
</comment>
<reference evidence="5 6" key="1">
    <citation type="submission" date="2019-07" db="EMBL/GenBank/DDBJ databases">
        <title>Whole genome shotgun sequence of Vibrio superstes NBRC 103154.</title>
        <authorList>
            <person name="Hosoyama A."/>
            <person name="Uohara A."/>
            <person name="Ohji S."/>
            <person name="Ichikawa N."/>
        </authorList>
    </citation>
    <scope>NUCLEOTIDE SEQUENCE [LARGE SCALE GENOMIC DNA]</scope>
    <source>
        <strain evidence="5 6">NBRC 103154</strain>
    </source>
</reference>
<name>A0A511QTL9_9VIBR</name>
<dbReference type="Pfam" id="PF01103">
    <property type="entry name" value="Omp85"/>
    <property type="match status" value="1"/>
</dbReference>
<evidence type="ECO:0000256" key="1">
    <source>
        <dbReference type="ARBA" id="ARBA00004370"/>
    </source>
</evidence>
<organism evidence="5 6">
    <name type="scientific">Vibrio superstes NBRC 103154</name>
    <dbReference type="NCBI Taxonomy" id="1219062"/>
    <lineage>
        <taxon>Bacteria</taxon>
        <taxon>Pseudomonadati</taxon>
        <taxon>Pseudomonadota</taxon>
        <taxon>Gammaproteobacteria</taxon>
        <taxon>Vibrionales</taxon>
        <taxon>Vibrionaceae</taxon>
        <taxon>Vibrio</taxon>
    </lineage>
</organism>
<feature type="domain" description="Bacterial surface antigen (D15)" evidence="4">
    <location>
        <begin position="192"/>
        <end position="304"/>
    </location>
</feature>
<evidence type="ECO:0000256" key="2">
    <source>
        <dbReference type="ARBA" id="ARBA00023136"/>
    </source>
</evidence>
<dbReference type="EMBL" id="BJXK01000012">
    <property type="protein sequence ID" value="GEM80681.1"/>
    <property type="molecule type" value="Genomic_DNA"/>
</dbReference>